<proteinExistence type="predicted"/>
<sequence>MGSLIWMKLRFSLCHRVSLPMGCRSFRFGVAFLLDMVERRYILRRRLVVLIWTDFMSGLKQNAPRFADCMMCCCGPSVHDLTHVSVVYFG</sequence>
<dbReference type="EMBL" id="BSYO01000025">
    <property type="protein sequence ID" value="GMH22902.1"/>
    <property type="molecule type" value="Genomic_DNA"/>
</dbReference>
<comment type="caution">
    <text evidence="1">The sequence shown here is derived from an EMBL/GenBank/DDBJ whole genome shotgun (WGS) entry which is preliminary data.</text>
</comment>
<dbReference type="AlphaFoldDB" id="A0AAD3XYX1"/>
<evidence type="ECO:0000313" key="1">
    <source>
        <dbReference type="EMBL" id="GMH22902.1"/>
    </source>
</evidence>
<reference evidence="1" key="1">
    <citation type="submission" date="2023-05" db="EMBL/GenBank/DDBJ databases">
        <title>Nepenthes gracilis genome sequencing.</title>
        <authorList>
            <person name="Fukushima K."/>
        </authorList>
    </citation>
    <scope>NUCLEOTIDE SEQUENCE</scope>
    <source>
        <strain evidence="1">SING2019-196</strain>
    </source>
</reference>
<keyword evidence="2" id="KW-1185">Reference proteome</keyword>
<evidence type="ECO:0000313" key="2">
    <source>
        <dbReference type="Proteomes" id="UP001279734"/>
    </source>
</evidence>
<dbReference type="Proteomes" id="UP001279734">
    <property type="component" value="Unassembled WGS sequence"/>
</dbReference>
<organism evidence="1 2">
    <name type="scientific">Nepenthes gracilis</name>
    <name type="common">Slender pitcher plant</name>
    <dbReference type="NCBI Taxonomy" id="150966"/>
    <lineage>
        <taxon>Eukaryota</taxon>
        <taxon>Viridiplantae</taxon>
        <taxon>Streptophyta</taxon>
        <taxon>Embryophyta</taxon>
        <taxon>Tracheophyta</taxon>
        <taxon>Spermatophyta</taxon>
        <taxon>Magnoliopsida</taxon>
        <taxon>eudicotyledons</taxon>
        <taxon>Gunneridae</taxon>
        <taxon>Pentapetalae</taxon>
        <taxon>Caryophyllales</taxon>
        <taxon>Nepenthaceae</taxon>
        <taxon>Nepenthes</taxon>
    </lineage>
</organism>
<name>A0AAD3XYX1_NEPGR</name>
<gene>
    <name evidence="1" type="ORF">Nepgr_024745</name>
</gene>
<protein>
    <submittedName>
        <fullName evidence="1">Uncharacterized protein</fullName>
    </submittedName>
</protein>
<accession>A0AAD3XYX1</accession>